<proteinExistence type="predicted"/>
<gene>
    <name evidence="1" type="ORF">C492_08750</name>
</gene>
<comment type="caution">
    <text evidence="1">The sequence shown here is derived from an EMBL/GenBank/DDBJ whole genome shotgun (WGS) entry which is preliminary data.</text>
</comment>
<evidence type="ECO:0000313" key="2">
    <source>
        <dbReference type="Proteomes" id="UP000011531"/>
    </source>
</evidence>
<reference evidence="1 2" key="1">
    <citation type="journal article" date="2014" name="PLoS Genet.">
        <title>Phylogenetically driven sequencing of extremely halophilic archaea reveals strategies for static and dynamic osmo-response.</title>
        <authorList>
            <person name="Becker E.A."/>
            <person name="Seitzer P.M."/>
            <person name="Tritt A."/>
            <person name="Larsen D."/>
            <person name="Krusor M."/>
            <person name="Yao A.I."/>
            <person name="Wu D."/>
            <person name="Madern D."/>
            <person name="Eisen J.A."/>
            <person name="Darling A.E."/>
            <person name="Facciotti M.T."/>
        </authorList>
    </citation>
    <scope>NUCLEOTIDE SEQUENCE [LARGE SCALE GENOMIC DNA]</scope>
    <source>
        <strain evidence="1 2">DSM 18795</strain>
    </source>
</reference>
<keyword evidence="2" id="KW-1185">Reference proteome</keyword>
<sequence>MSDELLGTVEHIEEIGVPADTYLDEFVNKFDSEFNAAFVVFLVEAKAEWVGGFLVGVECVDDVLSPDVAVDTVVVVLSLPEGFSCPFCA</sequence>
<dbReference type="EMBL" id="AOIA01000078">
    <property type="protein sequence ID" value="ELY61997.1"/>
    <property type="molecule type" value="Genomic_DNA"/>
</dbReference>
<evidence type="ECO:0000313" key="1">
    <source>
        <dbReference type="EMBL" id="ELY61997.1"/>
    </source>
</evidence>
<name>L9XKB2_9EURY</name>
<protein>
    <submittedName>
        <fullName evidence="1">Uncharacterized protein</fullName>
    </submittedName>
</protein>
<organism evidence="1 2">
    <name type="scientific">Natronococcus jeotgali DSM 18795</name>
    <dbReference type="NCBI Taxonomy" id="1227498"/>
    <lineage>
        <taxon>Archaea</taxon>
        <taxon>Methanobacteriati</taxon>
        <taxon>Methanobacteriota</taxon>
        <taxon>Stenosarchaea group</taxon>
        <taxon>Halobacteria</taxon>
        <taxon>Halobacteriales</taxon>
        <taxon>Natrialbaceae</taxon>
        <taxon>Natronococcus</taxon>
    </lineage>
</organism>
<accession>L9XKB2</accession>
<dbReference type="Proteomes" id="UP000011531">
    <property type="component" value="Unassembled WGS sequence"/>
</dbReference>
<dbReference type="AlphaFoldDB" id="L9XKB2"/>